<sequence length="97" mass="10837">MEYVDYLFKVLNSPYGGALVSAFFGLVAQQFSYNGLALITETSKKLDEWISEGIGYIVTIAGSLALFFVVNKDIKIFIFNLSLAFALHILYARFVLP</sequence>
<name>A0A0F8YF83_9ZZZZ</name>
<feature type="transmembrane region" description="Helical" evidence="1">
    <location>
        <begin position="6"/>
        <end position="28"/>
    </location>
</feature>
<keyword evidence="1" id="KW-0472">Membrane</keyword>
<dbReference type="AlphaFoldDB" id="A0A0F8YF83"/>
<dbReference type="EMBL" id="LAZR01053739">
    <property type="protein sequence ID" value="KKK80087.1"/>
    <property type="molecule type" value="Genomic_DNA"/>
</dbReference>
<evidence type="ECO:0000313" key="2">
    <source>
        <dbReference type="EMBL" id="KKK80087.1"/>
    </source>
</evidence>
<comment type="caution">
    <text evidence="2">The sequence shown here is derived from an EMBL/GenBank/DDBJ whole genome shotgun (WGS) entry which is preliminary data.</text>
</comment>
<gene>
    <name evidence="2" type="ORF">LCGC14_2827020</name>
</gene>
<keyword evidence="1" id="KW-0812">Transmembrane</keyword>
<feature type="non-terminal residue" evidence="2">
    <location>
        <position position="97"/>
    </location>
</feature>
<protein>
    <submittedName>
        <fullName evidence="2">Uncharacterized protein</fullName>
    </submittedName>
</protein>
<feature type="transmembrane region" description="Helical" evidence="1">
    <location>
        <begin position="49"/>
        <end position="70"/>
    </location>
</feature>
<organism evidence="2">
    <name type="scientific">marine sediment metagenome</name>
    <dbReference type="NCBI Taxonomy" id="412755"/>
    <lineage>
        <taxon>unclassified sequences</taxon>
        <taxon>metagenomes</taxon>
        <taxon>ecological metagenomes</taxon>
    </lineage>
</organism>
<proteinExistence type="predicted"/>
<evidence type="ECO:0000256" key="1">
    <source>
        <dbReference type="SAM" id="Phobius"/>
    </source>
</evidence>
<reference evidence="2" key="1">
    <citation type="journal article" date="2015" name="Nature">
        <title>Complex archaea that bridge the gap between prokaryotes and eukaryotes.</title>
        <authorList>
            <person name="Spang A."/>
            <person name="Saw J.H."/>
            <person name="Jorgensen S.L."/>
            <person name="Zaremba-Niedzwiedzka K."/>
            <person name="Martijn J."/>
            <person name="Lind A.E."/>
            <person name="van Eijk R."/>
            <person name="Schleper C."/>
            <person name="Guy L."/>
            <person name="Ettema T.J."/>
        </authorList>
    </citation>
    <scope>NUCLEOTIDE SEQUENCE</scope>
</reference>
<accession>A0A0F8YF83</accession>
<feature type="transmembrane region" description="Helical" evidence="1">
    <location>
        <begin position="76"/>
        <end position="96"/>
    </location>
</feature>
<keyword evidence="1" id="KW-1133">Transmembrane helix</keyword>